<dbReference type="GO" id="GO:0000976">
    <property type="term" value="F:transcription cis-regulatory region binding"/>
    <property type="evidence" value="ECO:0007669"/>
    <property type="project" value="UniProtKB-ARBA"/>
</dbReference>
<keyword evidence="3" id="KW-0805">Transcription regulation</keyword>
<dbReference type="FunFam" id="3.30.730.10:FF:000001">
    <property type="entry name" value="Ethylene-responsive transcription factor 2"/>
    <property type="match status" value="1"/>
</dbReference>
<organism evidence="11 12">
    <name type="scientific">Clitoria ternatea</name>
    <name type="common">Butterfly pea</name>
    <dbReference type="NCBI Taxonomy" id="43366"/>
    <lineage>
        <taxon>Eukaryota</taxon>
        <taxon>Viridiplantae</taxon>
        <taxon>Streptophyta</taxon>
        <taxon>Embryophyta</taxon>
        <taxon>Tracheophyta</taxon>
        <taxon>Spermatophyta</taxon>
        <taxon>Magnoliopsida</taxon>
        <taxon>eudicotyledons</taxon>
        <taxon>Gunneridae</taxon>
        <taxon>Pentapetalae</taxon>
        <taxon>rosids</taxon>
        <taxon>fabids</taxon>
        <taxon>Fabales</taxon>
        <taxon>Fabaceae</taxon>
        <taxon>Papilionoideae</taxon>
        <taxon>50 kb inversion clade</taxon>
        <taxon>NPAAA clade</taxon>
        <taxon>indigoferoid/millettioid clade</taxon>
        <taxon>Phaseoleae</taxon>
        <taxon>Clitoria</taxon>
    </lineage>
</organism>
<sequence length="331" mass="36767">MEGMQEKNPHVETDIGSSLSKLILTTSGENTLDSIFSNFPETNDNTTNTSNSSMFHYFEPFGSSTFEPLGSSVYLRQRDILQKFYQESRGSLNNGSFVPTSSFTNPSLNSVYPSSLTSSFMNPCKKKLYRGVRQRHWGKWVAEIRLPQNRMRVWLGTYDTAEAAAYAYDRAAYKLRGEYARLNFPNLKDPSKLGFGDSSRLNALKSSVDAKIQAICQKVKRERAKKSAAKKQSSANGNGDAKNSENSQKINSSSCSSSSLPMSPSIFCNNWVNELFSVSPAVSEEGNWKGENSPVSVSTEYPTTLDSEFDGCSLARMPSFDPELIWEVLAV</sequence>
<dbReference type="PRINTS" id="PR00367">
    <property type="entry name" value="ETHRSPELEMNT"/>
</dbReference>
<keyword evidence="4" id="KW-0238">DNA-binding</keyword>
<comment type="similarity">
    <text evidence="8">Belongs to the AP2/ERF transcription factor family. ERF subfamily.</text>
</comment>
<keyword evidence="5" id="KW-0010">Activator</keyword>
<feature type="domain" description="AP2/ERF" evidence="10">
    <location>
        <begin position="128"/>
        <end position="185"/>
    </location>
</feature>
<proteinExistence type="inferred from homology"/>
<dbReference type="InterPro" id="IPR051758">
    <property type="entry name" value="ERF/AP2-like"/>
</dbReference>
<evidence type="ECO:0000313" key="12">
    <source>
        <dbReference type="Proteomes" id="UP001359559"/>
    </source>
</evidence>
<evidence type="ECO:0000256" key="2">
    <source>
        <dbReference type="ARBA" id="ARBA00022745"/>
    </source>
</evidence>
<dbReference type="Proteomes" id="UP001359559">
    <property type="component" value="Unassembled WGS sequence"/>
</dbReference>
<evidence type="ECO:0000256" key="4">
    <source>
        <dbReference type="ARBA" id="ARBA00023125"/>
    </source>
</evidence>
<reference evidence="11 12" key="1">
    <citation type="submission" date="2024-01" db="EMBL/GenBank/DDBJ databases">
        <title>The genomes of 5 underutilized Papilionoideae crops provide insights into root nodulation and disease resistance.</title>
        <authorList>
            <person name="Yuan L."/>
        </authorList>
    </citation>
    <scope>NUCLEOTIDE SEQUENCE [LARGE SCALE GENOMIC DNA]</scope>
    <source>
        <strain evidence="11">LY-2023</strain>
        <tissue evidence="11">Leaf</tissue>
    </source>
</reference>
<dbReference type="PANTHER" id="PTHR31657:SF20">
    <property type="entry name" value="ETHYLENE-RESPONSIVE TRANSCRIPTION FACTOR ERF061"/>
    <property type="match status" value="1"/>
</dbReference>
<evidence type="ECO:0000313" key="11">
    <source>
        <dbReference type="EMBL" id="KAK7308941.1"/>
    </source>
</evidence>
<evidence type="ECO:0000256" key="3">
    <source>
        <dbReference type="ARBA" id="ARBA00023015"/>
    </source>
</evidence>
<keyword evidence="2" id="KW-0936">Ethylene signaling pathway</keyword>
<keyword evidence="7" id="KW-0539">Nucleus</keyword>
<comment type="caution">
    <text evidence="11">The sequence shown here is derived from an EMBL/GenBank/DDBJ whole genome shotgun (WGS) entry which is preliminary data.</text>
</comment>
<feature type="region of interest" description="Disordered" evidence="9">
    <location>
        <begin position="223"/>
        <end position="260"/>
    </location>
</feature>
<evidence type="ECO:0000256" key="6">
    <source>
        <dbReference type="ARBA" id="ARBA00023163"/>
    </source>
</evidence>
<dbReference type="InterPro" id="IPR001471">
    <property type="entry name" value="AP2/ERF_dom"/>
</dbReference>
<dbReference type="InterPro" id="IPR036955">
    <property type="entry name" value="AP2/ERF_dom_sf"/>
</dbReference>
<dbReference type="Pfam" id="PF00847">
    <property type="entry name" value="AP2"/>
    <property type="match status" value="1"/>
</dbReference>
<accession>A0AAN9K2X1</accession>
<dbReference type="GO" id="GO:0005634">
    <property type="term" value="C:nucleus"/>
    <property type="evidence" value="ECO:0007669"/>
    <property type="project" value="UniProtKB-SubCell"/>
</dbReference>
<dbReference type="SUPFAM" id="SSF54171">
    <property type="entry name" value="DNA-binding domain"/>
    <property type="match status" value="1"/>
</dbReference>
<name>A0AAN9K2X1_CLITE</name>
<protein>
    <recommendedName>
        <fullName evidence="10">AP2/ERF domain-containing protein</fullName>
    </recommendedName>
</protein>
<evidence type="ECO:0000256" key="5">
    <source>
        <dbReference type="ARBA" id="ARBA00023159"/>
    </source>
</evidence>
<comment type="subcellular location">
    <subcellularLocation>
        <location evidence="1">Nucleus</location>
    </subcellularLocation>
</comment>
<evidence type="ECO:0000256" key="8">
    <source>
        <dbReference type="ARBA" id="ARBA00024343"/>
    </source>
</evidence>
<evidence type="ECO:0000256" key="7">
    <source>
        <dbReference type="ARBA" id="ARBA00023242"/>
    </source>
</evidence>
<dbReference type="GO" id="GO:0009873">
    <property type="term" value="P:ethylene-activated signaling pathway"/>
    <property type="evidence" value="ECO:0007669"/>
    <property type="project" value="UniProtKB-KW"/>
</dbReference>
<dbReference type="PANTHER" id="PTHR31657">
    <property type="entry name" value="ETHYLENE-RESPONSIVE TRANSCRIPTION FACTOR ERF061"/>
    <property type="match status" value="1"/>
</dbReference>
<gene>
    <name evidence="11" type="ORF">RJT34_05291</name>
</gene>
<dbReference type="GO" id="GO:0003700">
    <property type="term" value="F:DNA-binding transcription factor activity"/>
    <property type="evidence" value="ECO:0007669"/>
    <property type="project" value="InterPro"/>
</dbReference>
<dbReference type="CDD" id="cd00018">
    <property type="entry name" value="AP2"/>
    <property type="match status" value="1"/>
</dbReference>
<dbReference type="Gene3D" id="3.30.730.10">
    <property type="entry name" value="AP2/ERF domain"/>
    <property type="match status" value="1"/>
</dbReference>
<dbReference type="EMBL" id="JAYKXN010000002">
    <property type="protein sequence ID" value="KAK7308941.1"/>
    <property type="molecule type" value="Genomic_DNA"/>
</dbReference>
<dbReference type="PROSITE" id="PS51032">
    <property type="entry name" value="AP2_ERF"/>
    <property type="match status" value="1"/>
</dbReference>
<feature type="compositionally biased region" description="Low complexity" evidence="9">
    <location>
        <begin position="244"/>
        <end position="260"/>
    </location>
</feature>
<evidence type="ECO:0000259" key="10">
    <source>
        <dbReference type="PROSITE" id="PS51032"/>
    </source>
</evidence>
<evidence type="ECO:0000256" key="1">
    <source>
        <dbReference type="ARBA" id="ARBA00004123"/>
    </source>
</evidence>
<keyword evidence="6" id="KW-0804">Transcription</keyword>
<dbReference type="InterPro" id="IPR016177">
    <property type="entry name" value="DNA-bd_dom_sf"/>
</dbReference>
<dbReference type="SMART" id="SM00380">
    <property type="entry name" value="AP2"/>
    <property type="match status" value="1"/>
</dbReference>
<dbReference type="AlphaFoldDB" id="A0AAN9K2X1"/>
<keyword evidence="12" id="KW-1185">Reference proteome</keyword>
<evidence type="ECO:0000256" key="9">
    <source>
        <dbReference type="SAM" id="MobiDB-lite"/>
    </source>
</evidence>